<reference evidence="1 2" key="1">
    <citation type="journal article" date="2015" name="Genome Announc.">
        <title>Expanding the biotechnology potential of lactobacilli through comparative genomics of 213 strains and associated genera.</title>
        <authorList>
            <person name="Sun Z."/>
            <person name="Harris H.M."/>
            <person name="McCann A."/>
            <person name="Guo C."/>
            <person name="Argimon S."/>
            <person name="Zhang W."/>
            <person name="Yang X."/>
            <person name="Jeffery I.B."/>
            <person name="Cooney J.C."/>
            <person name="Kagawa T.F."/>
            <person name="Liu W."/>
            <person name="Song Y."/>
            <person name="Salvetti E."/>
            <person name="Wrobel A."/>
            <person name="Rasinkangas P."/>
            <person name="Parkhill J."/>
            <person name="Rea M.C."/>
            <person name="O'Sullivan O."/>
            <person name="Ritari J."/>
            <person name="Douillard F.P."/>
            <person name="Paul Ross R."/>
            <person name="Yang R."/>
            <person name="Briner A.E."/>
            <person name="Felis G.E."/>
            <person name="de Vos W.M."/>
            <person name="Barrangou R."/>
            <person name="Klaenhammer T.R."/>
            <person name="Caufield P.W."/>
            <person name="Cui Y."/>
            <person name="Zhang H."/>
            <person name="O'Toole P.W."/>
        </authorList>
    </citation>
    <scope>NUCLEOTIDE SEQUENCE [LARGE SCALE GENOMIC DNA]</scope>
    <source>
        <strain evidence="1 2">DSM 19394</strain>
    </source>
</reference>
<proteinExistence type="predicted"/>
<name>A0A0R1LWB3_9LACO</name>
<dbReference type="Gene3D" id="1.10.1900.10">
    <property type="entry name" value="c-terminal domain of poly(a) binding protein"/>
    <property type="match status" value="1"/>
</dbReference>
<keyword evidence="2" id="KW-1185">Reference proteome</keyword>
<dbReference type="RefSeq" id="WP_057801263.1">
    <property type="nucleotide sequence ID" value="NZ_AZDV01000005.1"/>
</dbReference>
<dbReference type="OrthoDB" id="2087617at2"/>
<sequence length="114" mass="13220">MANLLKKLIGDKQRYHQFQRDVAALPQPYAATLQALETYMWNFAKGEGFMDALEAILHLFQESAADQVPVTQVIGDDPVKFCDDIMAQYPDDLWLITYQNRLRQRIKTIETPHH</sequence>
<dbReference type="EMBL" id="AZDV01000005">
    <property type="protein sequence ID" value="KRK95975.1"/>
    <property type="molecule type" value="Genomic_DNA"/>
</dbReference>
<protein>
    <recommendedName>
        <fullName evidence="3">DUF1048 domain-containing protein</fullName>
    </recommendedName>
</protein>
<accession>A0A0R1LWB3</accession>
<dbReference type="Pfam" id="PF06304">
    <property type="entry name" value="DUF1048"/>
    <property type="match status" value="1"/>
</dbReference>
<evidence type="ECO:0000313" key="2">
    <source>
        <dbReference type="Proteomes" id="UP000051955"/>
    </source>
</evidence>
<gene>
    <name evidence="1" type="ORF">FD25_GL002436</name>
</gene>
<evidence type="ECO:0008006" key="3">
    <source>
        <dbReference type="Google" id="ProtNLM"/>
    </source>
</evidence>
<comment type="caution">
    <text evidence="1">The sequence shown here is derived from an EMBL/GenBank/DDBJ whole genome shotgun (WGS) entry which is preliminary data.</text>
</comment>
<dbReference type="AlphaFoldDB" id="A0A0R1LWB3"/>
<organism evidence="1 2">
    <name type="scientific">Levilactobacillus acidifarinae DSM 19394 = JCM 15949</name>
    <dbReference type="NCBI Taxonomy" id="1423715"/>
    <lineage>
        <taxon>Bacteria</taxon>
        <taxon>Bacillati</taxon>
        <taxon>Bacillota</taxon>
        <taxon>Bacilli</taxon>
        <taxon>Lactobacillales</taxon>
        <taxon>Lactobacillaceae</taxon>
        <taxon>Levilactobacillus</taxon>
    </lineage>
</organism>
<dbReference type="InterPro" id="IPR008316">
    <property type="entry name" value="UCP029876"/>
</dbReference>
<dbReference type="STRING" id="1423715.FD25_GL002436"/>
<dbReference type="SUPFAM" id="SSF158560">
    <property type="entry name" value="BH3980-like"/>
    <property type="match status" value="1"/>
</dbReference>
<dbReference type="PATRIC" id="fig|1423715.3.peg.2514"/>
<dbReference type="Proteomes" id="UP000051955">
    <property type="component" value="Unassembled WGS sequence"/>
</dbReference>
<evidence type="ECO:0000313" key="1">
    <source>
        <dbReference type="EMBL" id="KRK95975.1"/>
    </source>
</evidence>